<gene>
    <name evidence="2 4" type="ORF">CBG21664</name>
    <name evidence="2" type="ORF">CBG_21664</name>
</gene>
<evidence type="ECO:0000313" key="3">
    <source>
        <dbReference type="Proteomes" id="UP000008549"/>
    </source>
</evidence>
<proteinExistence type="predicted"/>
<evidence type="ECO:0000313" key="2">
    <source>
        <dbReference type="EMBL" id="CAP38500.1"/>
    </source>
</evidence>
<feature type="region of interest" description="Disordered" evidence="1">
    <location>
        <begin position="73"/>
        <end position="107"/>
    </location>
</feature>
<keyword evidence="3" id="KW-1185">Reference proteome</keyword>
<dbReference type="GeneID" id="8574908"/>
<accession>A8Y0T0</accession>
<organism evidence="2 3">
    <name type="scientific">Caenorhabditis briggsae</name>
    <dbReference type="NCBI Taxonomy" id="6238"/>
    <lineage>
        <taxon>Eukaryota</taxon>
        <taxon>Metazoa</taxon>
        <taxon>Ecdysozoa</taxon>
        <taxon>Nematoda</taxon>
        <taxon>Chromadorea</taxon>
        <taxon>Rhabditida</taxon>
        <taxon>Rhabditina</taxon>
        <taxon>Rhabditomorpha</taxon>
        <taxon>Rhabditoidea</taxon>
        <taxon>Rhabditidae</taxon>
        <taxon>Peloderinae</taxon>
        <taxon>Caenorhabditis</taxon>
    </lineage>
</organism>
<reference evidence="2 3" key="1">
    <citation type="journal article" date="2003" name="PLoS Biol.">
        <title>The genome sequence of Caenorhabditis briggsae: a platform for comparative genomics.</title>
        <authorList>
            <person name="Stein L.D."/>
            <person name="Bao Z."/>
            <person name="Blasiar D."/>
            <person name="Blumenthal T."/>
            <person name="Brent M.R."/>
            <person name="Chen N."/>
            <person name="Chinwalla A."/>
            <person name="Clarke L."/>
            <person name="Clee C."/>
            <person name="Coghlan A."/>
            <person name="Coulson A."/>
            <person name="D'Eustachio P."/>
            <person name="Fitch D.H."/>
            <person name="Fulton L.A."/>
            <person name="Fulton R.E."/>
            <person name="Griffiths-Jones S."/>
            <person name="Harris T.W."/>
            <person name="Hillier L.W."/>
            <person name="Kamath R."/>
            <person name="Kuwabara P.E."/>
            <person name="Mardis E.R."/>
            <person name="Marra M.A."/>
            <person name="Miner T.L."/>
            <person name="Minx P."/>
            <person name="Mullikin J.C."/>
            <person name="Plumb R.W."/>
            <person name="Rogers J."/>
            <person name="Schein J.E."/>
            <person name="Sohrmann M."/>
            <person name="Spieth J."/>
            <person name="Stajich J.E."/>
            <person name="Wei C."/>
            <person name="Willey D."/>
            <person name="Wilson R.K."/>
            <person name="Durbin R."/>
            <person name="Waterston R.H."/>
        </authorList>
    </citation>
    <scope>NUCLEOTIDE SEQUENCE [LARGE SCALE GENOMIC DNA]</scope>
    <source>
        <strain evidence="2 3">AF16</strain>
    </source>
</reference>
<dbReference type="PANTHER" id="PTHR35852">
    <property type="entry name" value="PROTEIN CBG16246"/>
    <property type="match status" value="1"/>
</dbReference>
<dbReference type="AlphaFoldDB" id="A8Y0T0"/>
<dbReference type="eggNOG" id="ENOG502SJ7Y">
    <property type="taxonomic scope" value="Eukaryota"/>
</dbReference>
<evidence type="ECO:0000313" key="4">
    <source>
        <dbReference type="WormBase" id="CBG21664"/>
    </source>
</evidence>
<sequence length="362" mass="39953">MASRKNKPIVQVQGYAMRFKKMNKNGTELFYCVERERRARCDAAYLFDRRNNTFTVKNQHARHDEDFVRSEVTRLGSPGPELPHPGQPGPGHPDPGHSDPGHQNPGHPIRVIRIQVTRIQVTRLGSLGPESPHPGQPGPGHSDPGHPGPGHPDPDHSDPGHPDPGHPDPGYPIRVIRAQVTRIQVTRIQVTRIQVTRIQVTRSGLSRSKLPGSRSPGPRSPGSRSPGSRTQYLGPRIPVSPSLKPREGGVQGKLELPTNVLVHFIECQQARRGDALRRRCAPYAPYMPHTGVLSLYPIHRRVLRRPSIMRMRAQDLCYTTRGLSSGAAKTIMKRGVGATSKNGRVLACTVTRSYGLVSIVIF</sequence>
<dbReference type="KEGG" id="cbr:CBG_21664"/>
<dbReference type="RefSeq" id="XP_002632911.1">
    <property type="nucleotide sequence ID" value="XM_002632865.1"/>
</dbReference>
<dbReference type="Proteomes" id="UP000008549">
    <property type="component" value="Unassembled WGS sequence"/>
</dbReference>
<dbReference type="EMBL" id="HE601000">
    <property type="protein sequence ID" value="CAP38500.1"/>
    <property type="molecule type" value="Genomic_DNA"/>
</dbReference>
<evidence type="ECO:0000256" key="1">
    <source>
        <dbReference type="SAM" id="MobiDB-lite"/>
    </source>
</evidence>
<protein>
    <submittedName>
        <fullName evidence="2">Protein CBG21664</fullName>
    </submittedName>
</protein>
<reference evidence="2 3" key="2">
    <citation type="journal article" date="2011" name="PLoS Genet.">
        <title>Caenorhabditis briggsae recombinant inbred line genotypes reveal inter-strain incompatibility and the evolution of recombination.</title>
        <authorList>
            <person name="Ross J.A."/>
            <person name="Koboldt D.C."/>
            <person name="Staisch J.E."/>
            <person name="Chamberlin H.M."/>
            <person name="Gupta B.P."/>
            <person name="Miller R.D."/>
            <person name="Baird S.E."/>
            <person name="Haag E.S."/>
        </authorList>
    </citation>
    <scope>NUCLEOTIDE SEQUENCE [LARGE SCALE GENOMIC DNA]</scope>
    <source>
        <strain evidence="2 3">AF16</strain>
    </source>
</reference>
<feature type="region of interest" description="Disordered" evidence="1">
    <location>
        <begin position="203"/>
        <end position="251"/>
    </location>
</feature>
<feature type="compositionally biased region" description="Pro residues" evidence="1">
    <location>
        <begin position="80"/>
        <end position="93"/>
    </location>
</feature>
<feature type="compositionally biased region" description="Low complexity" evidence="1">
    <location>
        <begin position="203"/>
        <end position="229"/>
    </location>
</feature>
<name>A8Y0T0_CAEBR</name>
<dbReference type="InParanoid" id="A8Y0T0"/>
<feature type="compositionally biased region" description="Basic and acidic residues" evidence="1">
    <location>
        <begin position="152"/>
        <end position="166"/>
    </location>
</feature>
<feature type="region of interest" description="Disordered" evidence="1">
    <location>
        <begin position="125"/>
        <end position="172"/>
    </location>
</feature>
<dbReference type="HOGENOM" id="CLU_765550_0_0_1"/>
<dbReference type="WormBase" id="CBG21664">
    <property type="protein sequence ID" value="CBP45665"/>
    <property type="gene ID" value="WBGene00040370"/>
</dbReference>
<dbReference type="CTD" id="8574908"/>
<dbReference type="PANTHER" id="PTHR35852:SF2">
    <property type="entry name" value="PHB DOMAIN-CONTAINING PROTEIN"/>
    <property type="match status" value="1"/>
</dbReference>